<accession>A0A7J6ECY2</accession>
<protein>
    <recommendedName>
        <fullName evidence="2">Transposase MuDR plant domain-containing protein</fullName>
    </recommendedName>
</protein>
<organism evidence="3 4">
    <name type="scientific">Cannabis sativa</name>
    <name type="common">Hemp</name>
    <name type="synonym">Marijuana</name>
    <dbReference type="NCBI Taxonomy" id="3483"/>
    <lineage>
        <taxon>Eukaryota</taxon>
        <taxon>Viridiplantae</taxon>
        <taxon>Streptophyta</taxon>
        <taxon>Embryophyta</taxon>
        <taxon>Tracheophyta</taxon>
        <taxon>Spermatophyta</taxon>
        <taxon>Magnoliopsida</taxon>
        <taxon>eudicotyledons</taxon>
        <taxon>Gunneridae</taxon>
        <taxon>Pentapetalae</taxon>
        <taxon>rosids</taxon>
        <taxon>fabids</taxon>
        <taxon>Rosales</taxon>
        <taxon>Cannabaceae</taxon>
        <taxon>Cannabis</taxon>
    </lineage>
</organism>
<feature type="domain" description="Transposase MuDR plant" evidence="2">
    <location>
        <begin position="202"/>
        <end position="231"/>
    </location>
</feature>
<reference evidence="3 4" key="1">
    <citation type="journal article" date="2020" name="bioRxiv">
        <title>Sequence and annotation of 42 cannabis genomes reveals extensive copy number variation in cannabinoid synthesis and pathogen resistance genes.</title>
        <authorList>
            <person name="Mckernan K.J."/>
            <person name="Helbert Y."/>
            <person name="Kane L.T."/>
            <person name="Ebling H."/>
            <person name="Zhang L."/>
            <person name="Liu B."/>
            <person name="Eaton Z."/>
            <person name="Mclaughlin S."/>
            <person name="Kingan S."/>
            <person name="Baybayan P."/>
            <person name="Concepcion G."/>
            <person name="Jordan M."/>
            <person name="Riva A."/>
            <person name="Barbazuk W."/>
            <person name="Harkins T."/>
        </authorList>
    </citation>
    <scope>NUCLEOTIDE SEQUENCE [LARGE SCALE GENOMIC DNA]</scope>
    <source>
        <strain evidence="4">cv. Jamaican Lion 4</strain>
        <tissue evidence="3">Leaf</tissue>
    </source>
</reference>
<evidence type="ECO:0000256" key="1">
    <source>
        <dbReference type="SAM" id="MobiDB-lite"/>
    </source>
</evidence>
<feature type="region of interest" description="Disordered" evidence="1">
    <location>
        <begin position="83"/>
        <end position="116"/>
    </location>
</feature>
<dbReference type="Proteomes" id="UP000525078">
    <property type="component" value="Unassembled WGS sequence"/>
</dbReference>
<comment type="caution">
    <text evidence="3">The sequence shown here is derived from an EMBL/GenBank/DDBJ whole genome shotgun (WGS) entry which is preliminary data.</text>
</comment>
<evidence type="ECO:0000259" key="2">
    <source>
        <dbReference type="Pfam" id="PF03108"/>
    </source>
</evidence>
<dbReference type="InterPro" id="IPR004332">
    <property type="entry name" value="Transposase_MuDR"/>
</dbReference>
<feature type="compositionally biased region" description="Polar residues" evidence="1">
    <location>
        <begin position="92"/>
        <end position="109"/>
    </location>
</feature>
<dbReference type="PANTHER" id="PTHR31973:SF187">
    <property type="entry name" value="MUTATOR TRANSPOSASE MUDRA PROTEIN"/>
    <property type="match status" value="1"/>
</dbReference>
<name>A0A7J6ECY2_CANSA</name>
<proteinExistence type="predicted"/>
<dbReference type="Pfam" id="PF03108">
    <property type="entry name" value="DBD_Tnp_Mut"/>
    <property type="match status" value="1"/>
</dbReference>
<evidence type="ECO:0000313" key="3">
    <source>
        <dbReference type="EMBL" id="KAF4356298.1"/>
    </source>
</evidence>
<sequence length="431" mass="50146">MTPDAWEIELEAFHSLKIQQQILDVAIPEADKNEPMPHVAPEFDTHEYMLAESETIMEGDFMQYDSGGNFTLGASSSVAPKRLKYAPRRASTRPNEMSISEANGESLSRSTDDSDLEWRKENEISYDDEDSSDLDKYCDESDTEEWFGEHYDSDEAEHKNFKRLSRNENFVDPNSKLPRPKIENIYENGKIVLRQWQRLCHSRRITSVCRAEGCKWRIHASSSPDEREFIIKTYNLDHNCQCVVKNRIATSGWIAKKLSSTLAKTPDMNLQRMRLELKDQFGIEATNRQLWKARQKAREHGGFNYAHSYGNLRRYAAMIYKTNPRSVAIIQSNLVPIEQNLEDKNLEWQVREIPCIHAIACITTIRADIANYCSPYFTTEMWRKTIEQVPMTYFEQQPVEEMHTTITLMNLFSVQDTQYIEPAMTLFQYKG</sequence>
<evidence type="ECO:0000313" key="4">
    <source>
        <dbReference type="Proteomes" id="UP000525078"/>
    </source>
</evidence>
<dbReference type="AlphaFoldDB" id="A0A7J6ECY2"/>
<dbReference type="EMBL" id="JAATIP010000254">
    <property type="protein sequence ID" value="KAF4356298.1"/>
    <property type="molecule type" value="Genomic_DNA"/>
</dbReference>
<gene>
    <name evidence="3" type="ORF">F8388_000745</name>
</gene>
<dbReference type="PANTHER" id="PTHR31973">
    <property type="entry name" value="POLYPROTEIN, PUTATIVE-RELATED"/>
    <property type="match status" value="1"/>
</dbReference>